<dbReference type="AlphaFoldDB" id="A0A0B7ACJ9"/>
<reference evidence="16" key="1">
    <citation type="submission" date="2014-12" db="EMBL/GenBank/DDBJ databases">
        <title>Insight into the proteome of Arion vulgaris.</title>
        <authorList>
            <person name="Aradska J."/>
            <person name="Bulat T."/>
            <person name="Smidak R."/>
            <person name="Sarate P."/>
            <person name="Gangsoo J."/>
            <person name="Sialana F."/>
            <person name="Bilban M."/>
            <person name="Lubec G."/>
        </authorList>
    </citation>
    <scope>NUCLEOTIDE SEQUENCE</scope>
    <source>
        <tissue evidence="16">Skin</tissue>
    </source>
</reference>
<dbReference type="GO" id="GO:0002953">
    <property type="term" value="F:5'-deoxynucleotidase activity"/>
    <property type="evidence" value="ECO:0007669"/>
    <property type="project" value="UniProtKB-EC"/>
</dbReference>
<comment type="similarity">
    <text evidence="6">Belongs to the HDDC2 family.</text>
</comment>
<feature type="domain" description="HD" evidence="15">
    <location>
        <begin position="37"/>
        <end position="140"/>
    </location>
</feature>
<dbReference type="InterPro" id="IPR039356">
    <property type="entry name" value="YfbR/HDDC2"/>
</dbReference>
<proteinExistence type="inferred from homology"/>
<keyword evidence="12" id="KW-0460">Magnesium</keyword>
<comment type="catalytic activity">
    <reaction evidence="1">
        <text>a 2'-deoxyribonucleoside 5'-phosphate + H2O = a 2'-deoxyribonucleoside + phosphate</text>
        <dbReference type="Rhea" id="RHEA:36167"/>
        <dbReference type="ChEBI" id="CHEBI:15377"/>
        <dbReference type="ChEBI" id="CHEBI:18274"/>
        <dbReference type="ChEBI" id="CHEBI:43474"/>
        <dbReference type="ChEBI" id="CHEBI:65317"/>
        <dbReference type="EC" id="3.1.3.89"/>
    </reaction>
</comment>
<dbReference type="EC" id="3.1.3.89" evidence="8"/>
<comment type="cofactor">
    <cofactor evidence="3">
        <name>Co(2+)</name>
        <dbReference type="ChEBI" id="CHEBI:48828"/>
    </cofactor>
</comment>
<dbReference type="PANTHER" id="PTHR11845:SF13">
    <property type="entry name" value="5'-DEOXYNUCLEOTIDASE HDDC2"/>
    <property type="match status" value="1"/>
</dbReference>
<dbReference type="SMART" id="SM00471">
    <property type="entry name" value="HDc"/>
    <property type="match status" value="1"/>
</dbReference>
<evidence type="ECO:0000256" key="12">
    <source>
        <dbReference type="ARBA" id="ARBA00022842"/>
    </source>
</evidence>
<name>A0A0B7ACJ9_9EUPU</name>
<evidence type="ECO:0000256" key="14">
    <source>
        <dbReference type="SAM" id="MobiDB-lite"/>
    </source>
</evidence>
<evidence type="ECO:0000256" key="1">
    <source>
        <dbReference type="ARBA" id="ARBA00001638"/>
    </source>
</evidence>
<evidence type="ECO:0000256" key="11">
    <source>
        <dbReference type="ARBA" id="ARBA00022801"/>
    </source>
</evidence>
<dbReference type="PANTHER" id="PTHR11845">
    <property type="entry name" value="5'-DEOXYNUCLEOTIDASE HDDC2"/>
    <property type="match status" value="1"/>
</dbReference>
<dbReference type="CDD" id="cd00077">
    <property type="entry name" value="HDc"/>
    <property type="match status" value="1"/>
</dbReference>
<feature type="compositionally biased region" description="Basic and acidic residues" evidence="14">
    <location>
        <begin position="195"/>
        <end position="209"/>
    </location>
</feature>
<dbReference type="PROSITE" id="PS51831">
    <property type="entry name" value="HD"/>
    <property type="match status" value="1"/>
</dbReference>
<evidence type="ECO:0000256" key="5">
    <source>
        <dbReference type="ARBA" id="ARBA00004074"/>
    </source>
</evidence>
<dbReference type="Gene3D" id="1.10.3210.10">
    <property type="entry name" value="Hypothetical protein af1432"/>
    <property type="match status" value="1"/>
</dbReference>
<evidence type="ECO:0000256" key="10">
    <source>
        <dbReference type="ARBA" id="ARBA00022723"/>
    </source>
</evidence>
<comment type="subunit">
    <text evidence="7">Homodimer.</text>
</comment>
<dbReference type="GO" id="GO:0009159">
    <property type="term" value="P:deoxyribonucleoside monophosphate catabolic process"/>
    <property type="evidence" value="ECO:0007669"/>
    <property type="project" value="UniProtKB-ARBA"/>
</dbReference>
<gene>
    <name evidence="16" type="primary">ORF111740</name>
</gene>
<evidence type="ECO:0000256" key="6">
    <source>
        <dbReference type="ARBA" id="ARBA00009999"/>
    </source>
</evidence>
<evidence type="ECO:0000313" key="16">
    <source>
        <dbReference type="EMBL" id="CEK78754.1"/>
    </source>
</evidence>
<dbReference type="EMBL" id="HACG01031889">
    <property type="protein sequence ID" value="CEK78754.1"/>
    <property type="molecule type" value="Transcribed_RNA"/>
</dbReference>
<dbReference type="InterPro" id="IPR006674">
    <property type="entry name" value="HD_domain"/>
</dbReference>
<dbReference type="SUPFAM" id="SSF109604">
    <property type="entry name" value="HD-domain/PDEase-like"/>
    <property type="match status" value="1"/>
</dbReference>
<dbReference type="GO" id="GO:0046872">
    <property type="term" value="F:metal ion binding"/>
    <property type="evidence" value="ECO:0007669"/>
    <property type="project" value="UniProtKB-KW"/>
</dbReference>
<dbReference type="Pfam" id="PF13023">
    <property type="entry name" value="HD_3"/>
    <property type="match status" value="1"/>
</dbReference>
<dbReference type="GO" id="GO:0005737">
    <property type="term" value="C:cytoplasm"/>
    <property type="evidence" value="ECO:0007669"/>
    <property type="project" value="TreeGrafter"/>
</dbReference>
<evidence type="ECO:0000256" key="4">
    <source>
        <dbReference type="ARBA" id="ARBA00001946"/>
    </source>
</evidence>
<evidence type="ECO:0000256" key="2">
    <source>
        <dbReference type="ARBA" id="ARBA00001936"/>
    </source>
</evidence>
<evidence type="ECO:0000256" key="3">
    <source>
        <dbReference type="ARBA" id="ARBA00001941"/>
    </source>
</evidence>
<keyword evidence="11" id="KW-0378">Hydrolase</keyword>
<comment type="cofactor">
    <cofactor evidence="4">
        <name>Mg(2+)</name>
        <dbReference type="ChEBI" id="CHEBI:18420"/>
    </cofactor>
</comment>
<evidence type="ECO:0000256" key="7">
    <source>
        <dbReference type="ARBA" id="ARBA00011738"/>
    </source>
</evidence>
<keyword evidence="10" id="KW-0479">Metal-binding</keyword>
<comment type="function">
    <text evidence="5">Catalyzes the dephosphorylation of the nucleoside 5'-monophosphates deoxyadenosine monophosphate (dAMP), deoxycytidine monophosphate (dCMP), deoxyguanosine monophosphate (dGMP) and deoxythymidine monophosphate (dTMP).</text>
</comment>
<evidence type="ECO:0000256" key="9">
    <source>
        <dbReference type="ARBA" id="ARBA00015933"/>
    </source>
</evidence>
<evidence type="ECO:0000259" key="15">
    <source>
        <dbReference type="PROSITE" id="PS51831"/>
    </source>
</evidence>
<comment type="cofactor">
    <cofactor evidence="2">
        <name>Mn(2+)</name>
        <dbReference type="ChEBI" id="CHEBI:29035"/>
    </cofactor>
</comment>
<accession>A0A0B7ACJ9</accession>
<evidence type="ECO:0000256" key="13">
    <source>
        <dbReference type="ARBA" id="ARBA00032735"/>
    </source>
</evidence>
<dbReference type="InterPro" id="IPR003607">
    <property type="entry name" value="HD/PDEase_dom"/>
</dbReference>
<feature type="region of interest" description="Disordered" evidence="14">
    <location>
        <begin position="192"/>
        <end position="227"/>
    </location>
</feature>
<sequence>MSSNCTKIFQFMKLIGQLKQVERTGWVRNKVKDPESVAEHMYRMAMMAFAIPSNSGLDRDKCIKIALVHDMAESMVGDLTPWCGVSKEEKNRREDEATSHIAGLLAEDAAMEVYQLWLEYENQSSPEAKFVKDLDKFEMLFQAYEYENQYSRPKELQEFFDHTRDKYTFSTELVEGWTKELGNLRDASHPITCSLDDKTSLEGESESKNVSENPLVLKKRKRETENK</sequence>
<protein>
    <recommendedName>
        <fullName evidence="9">5'-deoxynucleotidase HDDC2</fullName>
        <ecNumber evidence="8">3.1.3.89</ecNumber>
    </recommendedName>
    <alternativeName>
        <fullName evidence="13">HD domain-containing protein 2</fullName>
    </alternativeName>
</protein>
<organism evidence="16">
    <name type="scientific">Arion vulgaris</name>
    <dbReference type="NCBI Taxonomy" id="1028688"/>
    <lineage>
        <taxon>Eukaryota</taxon>
        <taxon>Metazoa</taxon>
        <taxon>Spiralia</taxon>
        <taxon>Lophotrochozoa</taxon>
        <taxon>Mollusca</taxon>
        <taxon>Gastropoda</taxon>
        <taxon>Heterobranchia</taxon>
        <taxon>Euthyneura</taxon>
        <taxon>Panpulmonata</taxon>
        <taxon>Eupulmonata</taxon>
        <taxon>Stylommatophora</taxon>
        <taxon>Helicina</taxon>
        <taxon>Arionoidea</taxon>
        <taxon>Arionidae</taxon>
        <taxon>Arion</taxon>
    </lineage>
</organism>
<dbReference type="FunFam" id="1.10.3210.10:FF:000011">
    <property type="entry name" value="HD domain-containing protein 2"/>
    <property type="match status" value="1"/>
</dbReference>
<evidence type="ECO:0000256" key="8">
    <source>
        <dbReference type="ARBA" id="ARBA00012964"/>
    </source>
</evidence>